<keyword evidence="2" id="KW-1133">Transmembrane helix</keyword>
<proteinExistence type="predicted"/>
<feature type="compositionally biased region" description="Acidic residues" evidence="1">
    <location>
        <begin position="112"/>
        <end position="125"/>
    </location>
</feature>
<gene>
    <name evidence="3" type="ORF">ACFPA8_25615</name>
</gene>
<evidence type="ECO:0000256" key="2">
    <source>
        <dbReference type="SAM" id="Phobius"/>
    </source>
</evidence>
<evidence type="ECO:0000313" key="3">
    <source>
        <dbReference type="EMBL" id="MFC4497513.1"/>
    </source>
</evidence>
<feature type="region of interest" description="Disordered" evidence="1">
    <location>
        <begin position="1"/>
        <end position="141"/>
    </location>
</feature>
<feature type="transmembrane region" description="Helical" evidence="2">
    <location>
        <begin position="169"/>
        <end position="188"/>
    </location>
</feature>
<sequence>MERNPDAEDHGPGEDPETGRDDPEAALPLDEAAAWEQIVAGYGEAPEAGDLAPAGDAGGDARTAARPTSNAGSGTGPGSDGEGDGDEGGKAVRSFTVYSAGAGPRDWTAPAADDEDGSGSADDDEGHFVPPEPPPLPRTDPTTKFAWLGVLGGPLLLIFTILFQQELTWWITTLGVGGFLGGFATLVARMRDGSEEDDWDDPGRGAVV</sequence>
<evidence type="ECO:0000313" key="4">
    <source>
        <dbReference type="Proteomes" id="UP001595997"/>
    </source>
</evidence>
<accession>A0ABV9AC92</accession>
<dbReference type="EMBL" id="JBHSFH010000015">
    <property type="protein sequence ID" value="MFC4497513.1"/>
    <property type="molecule type" value="Genomic_DNA"/>
</dbReference>
<feature type="compositionally biased region" description="Low complexity" evidence="1">
    <location>
        <begin position="43"/>
        <end position="68"/>
    </location>
</feature>
<keyword evidence="2" id="KW-0812">Transmembrane</keyword>
<feature type="compositionally biased region" description="Basic and acidic residues" evidence="1">
    <location>
        <begin position="1"/>
        <end position="23"/>
    </location>
</feature>
<keyword evidence="4" id="KW-1185">Reference proteome</keyword>
<feature type="compositionally biased region" description="Low complexity" evidence="1">
    <location>
        <begin position="25"/>
        <end position="34"/>
    </location>
</feature>
<keyword evidence="2" id="KW-0472">Membrane</keyword>
<organism evidence="3 4">
    <name type="scientific">Streptomyces ovatisporus</name>
    <dbReference type="NCBI Taxonomy" id="1128682"/>
    <lineage>
        <taxon>Bacteria</taxon>
        <taxon>Bacillati</taxon>
        <taxon>Actinomycetota</taxon>
        <taxon>Actinomycetes</taxon>
        <taxon>Kitasatosporales</taxon>
        <taxon>Streptomycetaceae</taxon>
        <taxon>Streptomyces</taxon>
    </lineage>
</organism>
<reference evidence="4" key="1">
    <citation type="journal article" date="2019" name="Int. J. Syst. Evol. Microbiol.">
        <title>The Global Catalogue of Microorganisms (GCM) 10K type strain sequencing project: providing services to taxonomists for standard genome sequencing and annotation.</title>
        <authorList>
            <consortium name="The Broad Institute Genomics Platform"/>
            <consortium name="The Broad Institute Genome Sequencing Center for Infectious Disease"/>
            <person name="Wu L."/>
            <person name="Ma J."/>
        </authorList>
    </citation>
    <scope>NUCLEOTIDE SEQUENCE [LARGE SCALE GENOMIC DNA]</scope>
    <source>
        <strain evidence="4">CGMCC 4.7357</strain>
    </source>
</reference>
<comment type="caution">
    <text evidence="3">The sequence shown here is derived from an EMBL/GenBank/DDBJ whole genome shotgun (WGS) entry which is preliminary data.</text>
</comment>
<name>A0ABV9AC92_9ACTN</name>
<evidence type="ECO:0008006" key="5">
    <source>
        <dbReference type="Google" id="ProtNLM"/>
    </source>
</evidence>
<dbReference type="Proteomes" id="UP001595997">
    <property type="component" value="Unassembled WGS sequence"/>
</dbReference>
<protein>
    <recommendedName>
        <fullName evidence="5">Integral membrane protein</fullName>
    </recommendedName>
</protein>
<evidence type="ECO:0000256" key="1">
    <source>
        <dbReference type="SAM" id="MobiDB-lite"/>
    </source>
</evidence>
<feature type="transmembrane region" description="Helical" evidence="2">
    <location>
        <begin position="145"/>
        <end position="163"/>
    </location>
</feature>